<evidence type="ECO:0000313" key="1">
    <source>
        <dbReference type="EMBL" id="MBB4865295.1"/>
    </source>
</evidence>
<dbReference type="EMBL" id="JACHLI010000018">
    <property type="protein sequence ID" value="MBB4865295.1"/>
    <property type="molecule type" value="Genomic_DNA"/>
</dbReference>
<protein>
    <submittedName>
        <fullName evidence="1">Uncharacterized protein</fullName>
    </submittedName>
</protein>
<gene>
    <name evidence="1" type="ORF">HNP46_004176</name>
</gene>
<reference evidence="1 2" key="1">
    <citation type="submission" date="2020-08" db="EMBL/GenBank/DDBJ databases">
        <title>Functional genomics of gut bacteria from endangered species of beetles.</title>
        <authorList>
            <person name="Carlos-Shanley C."/>
        </authorList>
    </citation>
    <scope>NUCLEOTIDE SEQUENCE [LARGE SCALE GENOMIC DNA]</scope>
    <source>
        <strain evidence="1 2">S00179</strain>
    </source>
</reference>
<evidence type="ECO:0000313" key="2">
    <source>
        <dbReference type="Proteomes" id="UP000566995"/>
    </source>
</evidence>
<sequence>MPFTSKLFSTDAERPFSQSSFLEDCSDAAKVLPKLIKSIMGSEVPYGALLAFMFRRFGRPNFNLHTREVGAGWQITTASPELILEVVPSPSGKALQHFRFRVNFEALVAGDEFRHVRQRRWLKAILAKRSDDHLPDWMPEWQRIAGTGDNWRDSLMVIPERQPYMPKEIHQAAVQFRTDLIAAYGDIKAAPRLVERGANWRKWADADPLKTLVSAANEALVDLMRGVQIRDGGINPKGRMENAVYTGDQSAPVAAMDTHASSMELDAALMKQAADGVPFEIQPAGYKEHADYYRAYFSVDKEERGLRDDAVHTSVFGGRDAQCDYGQVFAYMVNRFGWPNACWDDYKVHSKWVLSTPLPHMRLIVTPHFTSISSLEFSFVVEEEAHRAVRDFDQAAGMNWRQRAADWKALQPEPAWMQQWKDLMASPPEGAHQWHVDLSNLSLCTSHMFLKTVGTYPGGEDLAQVAFEWAQEYLLAYHEIEPAVARLVRGYDWNLWTDDDPLKPLAVAASAALNELLVPIKVGSVWMNIKKSEHLGDEPRGDDGSLCLEQQLRELFPRA</sequence>
<dbReference type="AlphaFoldDB" id="A0A7W7P383"/>
<comment type="caution">
    <text evidence="1">The sequence shown here is derived from an EMBL/GenBank/DDBJ whole genome shotgun (WGS) entry which is preliminary data.</text>
</comment>
<name>A0A7W7P383_PSENT</name>
<proteinExistence type="predicted"/>
<dbReference type="Proteomes" id="UP000566995">
    <property type="component" value="Unassembled WGS sequence"/>
</dbReference>
<organism evidence="1 2">
    <name type="scientific">Pseudomonas nitroreducens</name>
    <dbReference type="NCBI Taxonomy" id="46680"/>
    <lineage>
        <taxon>Bacteria</taxon>
        <taxon>Pseudomonadati</taxon>
        <taxon>Pseudomonadota</taxon>
        <taxon>Gammaproteobacteria</taxon>
        <taxon>Pseudomonadales</taxon>
        <taxon>Pseudomonadaceae</taxon>
        <taxon>Pseudomonas</taxon>
    </lineage>
</organism>
<accession>A0A7W7P383</accession>
<dbReference type="RefSeq" id="WP_184592620.1">
    <property type="nucleotide sequence ID" value="NZ_JACHLI010000018.1"/>
</dbReference>